<organism evidence="1 2">
    <name type="scientific">Mangrovihabitans endophyticus</name>
    <dbReference type="NCBI Taxonomy" id="1751298"/>
    <lineage>
        <taxon>Bacteria</taxon>
        <taxon>Bacillati</taxon>
        <taxon>Actinomycetota</taxon>
        <taxon>Actinomycetes</taxon>
        <taxon>Micromonosporales</taxon>
        <taxon>Micromonosporaceae</taxon>
        <taxon>Mangrovihabitans</taxon>
    </lineage>
</organism>
<name>A0A8J3FSA8_9ACTN</name>
<proteinExistence type="predicted"/>
<protein>
    <submittedName>
        <fullName evidence="1">Uncharacterized protein</fullName>
    </submittedName>
</protein>
<accession>A0A8J3FSA8</accession>
<dbReference type="AlphaFoldDB" id="A0A8J3FSA8"/>
<reference evidence="1" key="2">
    <citation type="submission" date="2020-09" db="EMBL/GenBank/DDBJ databases">
        <authorList>
            <person name="Sun Q."/>
            <person name="Zhou Y."/>
        </authorList>
    </citation>
    <scope>NUCLEOTIDE SEQUENCE</scope>
    <source>
        <strain evidence="1">CGMCC 4.7299</strain>
    </source>
</reference>
<evidence type="ECO:0000313" key="2">
    <source>
        <dbReference type="Proteomes" id="UP000656042"/>
    </source>
</evidence>
<keyword evidence="2" id="KW-1185">Reference proteome</keyword>
<gene>
    <name evidence="1" type="ORF">GCM10012284_58280</name>
</gene>
<reference evidence="1" key="1">
    <citation type="journal article" date="2014" name="Int. J. Syst. Evol. Microbiol.">
        <title>Complete genome sequence of Corynebacterium casei LMG S-19264T (=DSM 44701T), isolated from a smear-ripened cheese.</title>
        <authorList>
            <consortium name="US DOE Joint Genome Institute (JGI-PGF)"/>
            <person name="Walter F."/>
            <person name="Albersmeier A."/>
            <person name="Kalinowski J."/>
            <person name="Ruckert C."/>
        </authorList>
    </citation>
    <scope>NUCLEOTIDE SEQUENCE</scope>
    <source>
        <strain evidence="1">CGMCC 4.7299</strain>
    </source>
</reference>
<evidence type="ECO:0000313" key="1">
    <source>
        <dbReference type="EMBL" id="GGL15987.1"/>
    </source>
</evidence>
<dbReference type="RefSeq" id="WP_189082539.1">
    <property type="nucleotide sequence ID" value="NZ_BMMX01000050.1"/>
</dbReference>
<dbReference type="EMBL" id="BMMX01000050">
    <property type="protein sequence ID" value="GGL15987.1"/>
    <property type="molecule type" value="Genomic_DNA"/>
</dbReference>
<comment type="caution">
    <text evidence="1">The sequence shown here is derived from an EMBL/GenBank/DDBJ whole genome shotgun (WGS) entry which is preliminary data.</text>
</comment>
<dbReference type="Proteomes" id="UP000656042">
    <property type="component" value="Unassembled WGS sequence"/>
</dbReference>
<sequence>MHLISDLGGPGGVPARPPGTRLVASVDVEWSKNYRIKDGNRAFCYSIVWLAVPATDQPVRLTAGLPFWSTSLYLESDDERADLVEAAAADVGAACESADLIVGHQWCSDLAVLTANAGPSVPAALTAARQAWHDRRADTDRRAIDTRFDAGHVLSNASRRLVDVCGELRLDVTQPELARKSMTALHRDWLEHNDVQARERVTVLNLRHSLSTAYVALRAAGHLSWRAPLNVNANLATQWAGRVGWLDHPTFLELLPRRRRGAR</sequence>